<dbReference type="OMA" id="RMNDESK"/>
<dbReference type="GO" id="GO:0000785">
    <property type="term" value="C:chromatin"/>
    <property type="evidence" value="ECO:0007669"/>
    <property type="project" value="TreeGrafter"/>
</dbReference>
<dbReference type="InParanoid" id="G0NBH1"/>
<dbReference type="GO" id="GO:0003682">
    <property type="term" value="F:chromatin binding"/>
    <property type="evidence" value="ECO:0007669"/>
    <property type="project" value="TreeGrafter"/>
</dbReference>
<proteinExistence type="predicted"/>
<evidence type="ECO:0000256" key="1">
    <source>
        <dbReference type="SAM" id="Coils"/>
    </source>
</evidence>
<evidence type="ECO:0000256" key="2">
    <source>
        <dbReference type="SAM" id="MobiDB-lite"/>
    </source>
</evidence>
<dbReference type="HOGENOM" id="CLU_641292_0_0_1"/>
<keyword evidence="4" id="KW-1185">Reference proteome</keyword>
<dbReference type="OrthoDB" id="5830724at2759"/>
<dbReference type="GO" id="GO:0007076">
    <property type="term" value="P:mitotic chromosome condensation"/>
    <property type="evidence" value="ECO:0007669"/>
    <property type="project" value="TreeGrafter"/>
</dbReference>
<dbReference type="Proteomes" id="UP000008068">
    <property type="component" value="Unassembled WGS sequence"/>
</dbReference>
<feature type="region of interest" description="Disordered" evidence="2">
    <location>
        <begin position="353"/>
        <end position="428"/>
    </location>
</feature>
<dbReference type="SUPFAM" id="SSF57997">
    <property type="entry name" value="Tropomyosin"/>
    <property type="match status" value="1"/>
</dbReference>
<dbReference type="STRING" id="135651.G0NBH1"/>
<dbReference type="GO" id="GO:0000793">
    <property type="term" value="C:condensed chromosome"/>
    <property type="evidence" value="ECO:0007669"/>
    <property type="project" value="TreeGrafter"/>
</dbReference>
<feature type="coiled-coil region" evidence="1">
    <location>
        <begin position="8"/>
        <end position="202"/>
    </location>
</feature>
<name>G0NBH1_CAEBE</name>
<dbReference type="PANTHER" id="PTHR43941">
    <property type="entry name" value="STRUCTURAL MAINTENANCE OF CHROMOSOMES PROTEIN 2"/>
    <property type="match status" value="1"/>
</dbReference>
<dbReference type="eggNOG" id="ENOG502QT6K">
    <property type="taxonomic scope" value="Eukaryota"/>
</dbReference>
<gene>
    <name evidence="3" type="ORF">CAEBREN_25491</name>
</gene>
<dbReference type="GO" id="GO:0000796">
    <property type="term" value="C:condensin complex"/>
    <property type="evidence" value="ECO:0007669"/>
    <property type="project" value="TreeGrafter"/>
</dbReference>
<accession>G0NBH1</accession>
<dbReference type="AlphaFoldDB" id="G0NBH1"/>
<feature type="compositionally biased region" description="Basic and acidic residues" evidence="2">
    <location>
        <begin position="402"/>
        <end position="412"/>
    </location>
</feature>
<reference evidence="4" key="1">
    <citation type="submission" date="2011-07" db="EMBL/GenBank/DDBJ databases">
        <authorList>
            <consortium name="Caenorhabditis brenneri Sequencing and Analysis Consortium"/>
            <person name="Wilson R.K."/>
        </authorList>
    </citation>
    <scope>NUCLEOTIDE SEQUENCE [LARGE SCALE GENOMIC DNA]</scope>
    <source>
        <strain evidence="4">PB2801</strain>
    </source>
</reference>
<keyword evidence="1" id="KW-0175">Coiled coil</keyword>
<dbReference type="EMBL" id="GL379858">
    <property type="protein sequence ID" value="EGT56963.1"/>
    <property type="molecule type" value="Genomic_DNA"/>
</dbReference>
<evidence type="ECO:0000313" key="4">
    <source>
        <dbReference type="Proteomes" id="UP000008068"/>
    </source>
</evidence>
<feature type="compositionally biased region" description="Polar residues" evidence="2">
    <location>
        <begin position="373"/>
        <end position="389"/>
    </location>
</feature>
<protein>
    <submittedName>
        <fullName evidence="3">Uncharacterized protein</fullName>
    </submittedName>
</protein>
<dbReference type="PANTHER" id="PTHR43941:SF1">
    <property type="entry name" value="STRUCTURAL MAINTENANCE OF CHROMOSOMES PROTEIN 2"/>
    <property type="match status" value="1"/>
</dbReference>
<sequence>MAEKSSGVELLQSQVSQLTDQLENAQTELVGSERIYQSKLQELRVQIEEAQKKAAEKDVQLEKVEAEAESKELEVRKLKKEIDVLQASLNDITTSQRMNDESKTEELNIRIEELQAAITFAQKSLSDAEDLKKQKDVQLEQVEEQLKTLKREIEDENASQQQKHEQVVGDFNEKLEAAEQTISQKENRIVMLESQIETMSQQFEARLVEANEWKAQAKTVETVTETLTLMQQHLKQVNEQLEAADRRCHEVKKNAQHDITLIQGEKNEQSAALEEAKSQISLLQEKLSNAEKEIERQEKLWDNVDDDEKKMKATISELRSEIKKLKGVKGAPMPLGLIQQAGLGVQRLSRESTLVEQSANEDGFEDAHDSFQPDVQQTSQGSLNQTAMDSSRIAAAGSMMLHPDDQDVEKTIVDTPSKKANRSNCQQQ</sequence>
<organism evidence="4">
    <name type="scientific">Caenorhabditis brenneri</name>
    <name type="common">Nematode worm</name>
    <dbReference type="NCBI Taxonomy" id="135651"/>
    <lineage>
        <taxon>Eukaryota</taxon>
        <taxon>Metazoa</taxon>
        <taxon>Ecdysozoa</taxon>
        <taxon>Nematoda</taxon>
        <taxon>Chromadorea</taxon>
        <taxon>Rhabditida</taxon>
        <taxon>Rhabditina</taxon>
        <taxon>Rhabditomorpha</taxon>
        <taxon>Rhabditoidea</taxon>
        <taxon>Rhabditidae</taxon>
        <taxon>Peloderinae</taxon>
        <taxon>Caenorhabditis</taxon>
    </lineage>
</organism>
<evidence type="ECO:0000313" key="3">
    <source>
        <dbReference type="EMBL" id="EGT56963.1"/>
    </source>
</evidence>
<feature type="coiled-coil region" evidence="1">
    <location>
        <begin position="227"/>
        <end position="328"/>
    </location>
</feature>